<dbReference type="EMBL" id="JASGXD010000019">
    <property type="protein sequence ID" value="KAK6000021.1"/>
    <property type="molecule type" value="Genomic_DNA"/>
</dbReference>
<dbReference type="Proteomes" id="UP001341245">
    <property type="component" value="Unassembled WGS sequence"/>
</dbReference>
<keyword evidence="1" id="KW-0479">Metal-binding</keyword>
<dbReference type="SUPFAM" id="SSF57850">
    <property type="entry name" value="RING/U-box"/>
    <property type="match status" value="1"/>
</dbReference>
<comment type="caution">
    <text evidence="3">The sequence shown here is derived from an EMBL/GenBank/DDBJ whole genome shotgun (WGS) entry which is preliminary data.</text>
</comment>
<proteinExistence type="predicted"/>
<organism evidence="3 4">
    <name type="scientific">Aureobasidium pullulans</name>
    <name type="common">Black yeast</name>
    <name type="synonym">Pullularia pullulans</name>
    <dbReference type="NCBI Taxonomy" id="5580"/>
    <lineage>
        <taxon>Eukaryota</taxon>
        <taxon>Fungi</taxon>
        <taxon>Dikarya</taxon>
        <taxon>Ascomycota</taxon>
        <taxon>Pezizomycotina</taxon>
        <taxon>Dothideomycetes</taxon>
        <taxon>Dothideomycetidae</taxon>
        <taxon>Dothideales</taxon>
        <taxon>Saccotheciaceae</taxon>
        <taxon>Aureobasidium</taxon>
    </lineage>
</organism>
<dbReference type="Gene3D" id="3.30.40.10">
    <property type="entry name" value="Zinc/RING finger domain, C3HC4 (zinc finger)"/>
    <property type="match status" value="1"/>
</dbReference>
<dbReference type="InterPro" id="IPR001841">
    <property type="entry name" value="Znf_RING"/>
</dbReference>
<protein>
    <recommendedName>
        <fullName evidence="2">RING-type domain-containing protein</fullName>
    </recommendedName>
</protein>
<evidence type="ECO:0000313" key="3">
    <source>
        <dbReference type="EMBL" id="KAK6000021.1"/>
    </source>
</evidence>
<evidence type="ECO:0000259" key="2">
    <source>
        <dbReference type="PROSITE" id="PS50089"/>
    </source>
</evidence>
<dbReference type="InterPro" id="IPR013083">
    <property type="entry name" value="Znf_RING/FYVE/PHD"/>
</dbReference>
<keyword evidence="1" id="KW-0863">Zinc-finger</keyword>
<feature type="domain" description="RING-type" evidence="2">
    <location>
        <begin position="75"/>
        <end position="117"/>
    </location>
</feature>
<sequence length="302" mass="34357">MPQVLWTLLLPIGLAAPLFKYPMYAFVAFSFTILWNHLLPSPKPDPEVLLLPSKKPYLASLKPLENPDTVQGEHCPTCWDELDATKAPTRLACAHVFCNEDLMEWFKAHKNTCPVCKKILFKQAMFHGNDAIAEKVHKARMCLVVVNLLITVLRQISCFIIRHQDPVHLSWQFLNPIYYLTGYGSIWSTINAGIMIFADIAQLVSTCYGYQKLGPEWFRVFWGHWGWYVLALNFTGSKLKDDIEACEPLTRMAWGICRWKWHGRQGSLLSWSSGAVIGMSKQASDLVVEVTDAWDKAGNKVI</sequence>
<gene>
    <name evidence="3" type="ORF">QM012_004009</name>
</gene>
<accession>A0ABR0T7W6</accession>
<reference evidence="3 4" key="1">
    <citation type="submission" date="2023-11" db="EMBL/GenBank/DDBJ databases">
        <title>Draft genome sequence and annotation of the polyextremotolerant black yeast-like fungus Aureobasidium pullulans NRRL 62042.</title>
        <authorList>
            <person name="Dielentheis-Frenken M.R.E."/>
            <person name="Wibberg D."/>
            <person name="Blank L.M."/>
            <person name="Tiso T."/>
        </authorList>
    </citation>
    <scope>NUCLEOTIDE SEQUENCE [LARGE SCALE GENOMIC DNA]</scope>
    <source>
        <strain evidence="3 4">NRRL 62042</strain>
    </source>
</reference>
<dbReference type="Pfam" id="PF13639">
    <property type="entry name" value="zf-RING_2"/>
    <property type="match status" value="1"/>
</dbReference>
<evidence type="ECO:0000256" key="1">
    <source>
        <dbReference type="PROSITE-ProRule" id="PRU00175"/>
    </source>
</evidence>
<name>A0ABR0T7W6_AURPU</name>
<keyword evidence="1" id="KW-0862">Zinc</keyword>
<keyword evidence="4" id="KW-1185">Reference proteome</keyword>
<dbReference type="PROSITE" id="PS50089">
    <property type="entry name" value="ZF_RING_2"/>
    <property type="match status" value="1"/>
</dbReference>
<evidence type="ECO:0000313" key="4">
    <source>
        <dbReference type="Proteomes" id="UP001341245"/>
    </source>
</evidence>